<dbReference type="CDD" id="cd00161">
    <property type="entry name" value="beta-trefoil_Ricin-like"/>
    <property type="match status" value="1"/>
</dbReference>
<keyword evidence="3" id="KW-0430">Lectin</keyword>
<dbReference type="Pfam" id="PF00652">
    <property type="entry name" value="Ricin_B_lectin"/>
    <property type="match status" value="1"/>
</dbReference>
<dbReference type="InterPro" id="IPR035992">
    <property type="entry name" value="Ricin_B-like_lectins"/>
</dbReference>
<dbReference type="PROSITE" id="PS50231">
    <property type="entry name" value="RICIN_B_LECTIN"/>
    <property type="match status" value="1"/>
</dbReference>
<dbReference type="AlphaFoldDB" id="A0A0J0XFN5"/>
<dbReference type="InterPro" id="IPR000772">
    <property type="entry name" value="Ricin_B_lectin"/>
</dbReference>
<dbReference type="OrthoDB" id="6770063at2759"/>
<feature type="domain" description="Ricin B lectin" evidence="2">
    <location>
        <begin position="13"/>
        <end position="145"/>
    </location>
</feature>
<dbReference type="GO" id="GO:0030246">
    <property type="term" value="F:carbohydrate binding"/>
    <property type="evidence" value="ECO:0007669"/>
    <property type="project" value="UniProtKB-KW"/>
</dbReference>
<proteinExistence type="predicted"/>
<gene>
    <name evidence="3" type="ORF">CC85DRAFT_304681</name>
</gene>
<reference evidence="3 4" key="1">
    <citation type="submission" date="2015-03" db="EMBL/GenBank/DDBJ databases">
        <title>Genomics and transcriptomics of the oil-accumulating basidiomycete yeast T. oleaginosus allow insights into substrate utilization and the diverse evolutionary trajectories of mating systems in fungi.</title>
        <authorList>
            <consortium name="DOE Joint Genome Institute"/>
            <person name="Kourist R."/>
            <person name="Kracht O."/>
            <person name="Bracharz F."/>
            <person name="Lipzen A."/>
            <person name="Nolan M."/>
            <person name="Ohm R."/>
            <person name="Grigoriev I."/>
            <person name="Sun S."/>
            <person name="Heitman J."/>
            <person name="Bruck T."/>
            <person name="Nowrousian M."/>
        </authorList>
    </citation>
    <scope>NUCLEOTIDE SEQUENCE [LARGE SCALE GENOMIC DNA]</scope>
    <source>
        <strain evidence="3 4">IBC0246</strain>
    </source>
</reference>
<evidence type="ECO:0000313" key="3">
    <source>
        <dbReference type="EMBL" id="KLT39871.1"/>
    </source>
</evidence>
<name>A0A0J0XFN5_9TREE</name>
<feature type="chain" id="PRO_5005245348" evidence="1">
    <location>
        <begin position="17"/>
        <end position="185"/>
    </location>
</feature>
<accession>A0A0J0XFN5</accession>
<dbReference type="Proteomes" id="UP000053611">
    <property type="component" value="Unassembled WGS sequence"/>
</dbReference>
<protein>
    <submittedName>
        <fullName evidence="3">Ricin B-like lectin</fullName>
    </submittedName>
</protein>
<organism evidence="3 4">
    <name type="scientific">Cutaneotrichosporon oleaginosum</name>
    <dbReference type="NCBI Taxonomy" id="879819"/>
    <lineage>
        <taxon>Eukaryota</taxon>
        <taxon>Fungi</taxon>
        <taxon>Dikarya</taxon>
        <taxon>Basidiomycota</taxon>
        <taxon>Agaricomycotina</taxon>
        <taxon>Tremellomycetes</taxon>
        <taxon>Trichosporonales</taxon>
        <taxon>Trichosporonaceae</taxon>
        <taxon>Cutaneotrichosporon</taxon>
    </lineage>
</organism>
<sequence length="185" mass="19288">MLTALFALLAATATLGAQIHPRGDTRFCLQATDAPKNGDVVSVNTCNGSRGQDFTISPGSTKVKVAGSNFCLDAGSSPGNGIRMKVWQCYDGLPAQQFYLTGDGRIAVEGKGQCLDLTNGNLVALNPVQTWECGTGNNNQYWTVGGGGPGPTTVPPTSVPPSCAPSTVTVTVTRAAAKRENRYQH</sequence>
<dbReference type="EMBL" id="KQ087247">
    <property type="protein sequence ID" value="KLT39871.1"/>
    <property type="molecule type" value="Genomic_DNA"/>
</dbReference>
<evidence type="ECO:0000313" key="4">
    <source>
        <dbReference type="Proteomes" id="UP000053611"/>
    </source>
</evidence>
<keyword evidence="1" id="KW-0732">Signal</keyword>
<dbReference type="GeneID" id="28986152"/>
<evidence type="ECO:0000259" key="2">
    <source>
        <dbReference type="SMART" id="SM00458"/>
    </source>
</evidence>
<dbReference type="SMART" id="SM00458">
    <property type="entry name" value="RICIN"/>
    <property type="match status" value="1"/>
</dbReference>
<keyword evidence="4" id="KW-1185">Reference proteome</keyword>
<dbReference type="RefSeq" id="XP_018276362.1">
    <property type="nucleotide sequence ID" value="XM_018425549.1"/>
</dbReference>
<evidence type="ECO:0000256" key="1">
    <source>
        <dbReference type="SAM" id="SignalP"/>
    </source>
</evidence>
<feature type="signal peptide" evidence="1">
    <location>
        <begin position="1"/>
        <end position="16"/>
    </location>
</feature>
<dbReference type="Gene3D" id="2.80.10.50">
    <property type="match status" value="2"/>
</dbReference>
<dbReference type="SUPFAM" id="SSF50370">
    <property type="entry name" value="Ricin B-like lectins"/>
    <property type="match status" value="1"/>
</dbReference>